<evidence type="ECO:0000256" key="1">
    <source>
        <dbReference type="SAM" id="MobiDB-lite"/>
    </source>
</evidence>
<organism evidence="2 3">
    <name type="scientific">Plasmodium vivax India VII</name>
    <dbReference type="NCBI Taxonomy" id="1077284"/>
    <lineage>
        <taxon>Eukaryota</taxon>
        <taxon>Sar</taxon>
        <taxon>Alveolata</taxon>
        <taxon>Apicomplexa</taxon>
        <taxon>Aconoidasida</taxon>
        <taxon>Haemosporida</taxon>
        <taxon>Plasmodiidae</taxon>
        <taxon>Plasmodium</taxon>
        <taxon>Plasmodium (Plasmodium)</taxon>
    </lineage>
</organism>
<dbReference type="EMBL" id="KQ234304">
    <property type="protein sequence ID" value="KMZ80148.1"/>
    <property type="molecule type" value="Genomic_DNA"/>
</dbReference>
<feature type="compositionally biased region" description="Basic and acidic residues" evidence="1">
    <location>
        <begin position="128"/>
        <end position="139"/>
    </location>
</feature>
<sequence length="191" mass="22894">NIIKKKPSWIYIGVLYTDDLYSRAYKVPNVKHNLLVEPEIIRNKWCLSIGTCIQIENNSGLHFRIYKEGKTKYFSRVNFKWKLKKNRKSNGNYSAWEASDGGAKNEKHTRKIKGTLKNYHHDQQHYEQHYQQHYQQHDQHSHHHHNGKHFTANVEKNKKKERSKNGDYINILPFSKRAIPLFWLYDCSLPY</sequence>
<name>A0A0J9V2J5_PLAVI</name>
<proteinExistence type="predicted"/>
<evidence type="ECO:0000313" key="3">
    <source>
        <dbReference type="Proteomes" id="UP000053562"/>
    </source>
</evidence>
<gene>
    <name evidence="2" type="ORF">PVIIG_01928</name>
</gene>
<feature type="non-terminal residue" evidence="2">
    <location>
        <position position="191"/>
    </location>
</feature>
<protein>
    <submittedName>
        <fullName evidence="2">Uncharacterized protein</fullName>
    </submittedName>
</protein>
<accession>A0A0J9V2J5</accession>
<feature type="non-terminal residue" evidence="2">
    <location>
        <position position="1"/>
    </location>
</feature>
<dbReference type="AlphaFoldDB" id="A0A0J9V2J5"/>
<reference evidence="2 3" key="1">
    <citation type="submission" date="2011-08" db="EMBL/GenBank/DDBJ databases">
        <title>The Genome Sequence of Plasmodium vivax India VII.</title>
        <authorList>
            <consortium name="The Broad Institute Genome Sequencing Platform"/>
            <consortium name="The Broad Institute Genome Sequencing Center for Infectious Disease"/>
            <person name="Neafsey D."/>
            <person name="Carlton J."/>
            <person name="Barnwell J."/>
            <person name="Collins W."/>
            <person name="Escalante A."/>
            <person name="Mullikin J."/>
            <person name="Saul A."/>
            <person name="Guigo R."/>
            <person name="Camara F."/>
            <person name="Young S.K."/>
            <person name="Zeng Q."/>
            <person name="Gargeya S."/>
            <person name="Fitzgerald M."/>
            <person name="Haas B."/>
            <person name="Abouelleil A."/>
            <person name="Alvarado L."/>
            <person name="Arachchi H.M."/>
            <person name="Berlin A."/>
            <person name="Brown A."/>
            <person name="Chapman S.B."/>
            <person name="Chen Z."/>
            <person name="Dunbar C."/>
            <person name="Freedman E."/>
            <person name="Gearin G."/>
            <person name="Gellesch M."/>
            <person name="Goldberg J."/>
            <person name="Griggs A."/>
            <person name="Gujja S."/>
            <person name="Heiman D."/>
            <person name="Howarth C."/>
            <person name="Larson L."/>
            <person name="Lui A."/>
            <person name="MacDonald P.J.P."/>
            <person name="Montmayeur A."/>
            <person name="Murphy C."/>
            <person name="Neiman D."/>
            <person name="Pearson M."/>
            <person name="Priest M."/>
            <person name="Roberts A."/>
            <person name="Saif S."/>
            <person name="Shea T."/>
            <person name="Shenoy N."/>
            <person name="Sisk P."/>
            <person name="Stolte C."/>
            <person name="Sykes S."/>
            <person name="Wortman J."/>
            <person name="Nusbaum C."/>
            <person name="Birren B."/>
        </authorList>
    </citation>
    <scope>NUCLEOTIDE SEQUENCE [LARGE SCALE GENOMIC DNA]</scope>
    <source>
        <strain evidence="2 3">India VII</strain>
    </source>
</reference>
<dbReference type="Proteomes" id="UP000053562">
    <property type="component" value="Unassembled WGS sequence"/>
</dbReference>
<evidence type="ECO:0000313" key="2">
    <source>
        <dbReference type="EMBL" id="KMZ80148.1"/>
    </source>
</evidence>
<feature type="region of interest" description="Disordered" evidence="1">
    <location>
        <begin position="128"/>
        <end position="163"/>
    </location>
</feature>